<accession>A9WA56</accession>
<dbReference type="KEGG" id="cau:Caur_3554"/>
<reference evidence="2" key="1">
    <citation type="journal article" date="2011" name="BMC Genomics">
        <title>Complete genome sequence of the filamentous anoxygenic phototrophic bacterium Chloroflexus aurantiacus.</title>
        <authorList>
            <person name="Tang K.H."/>
            <person name="Barry K."/>
            <person name="Chertkov O."/>
            <person name="Dalin E."/>
            <person name="Han C.S."/>
            <person name="Hauser L.J."/>
            <person name="Honchak B.M."/>
            <person name="Karbach L.E."/>
            <person name="Land M.L."/>
            <person name="Lapidus A."/>
            <person name="Larimer F.W."/>
            <person name="Mikhailova N."/>
            <person name="Pitluck S."/>
            <person name="Pierson B.K."/>
            <person name="Blankenship R.E."/>
        </authorList>
    </citation>
    <scope>NUCLEOTIDE SEQUENCE [LARGE SCALE GENOMIC DNA]</scope>
    <source>
        <strain evidence="2">ATCC 29366 / DSM 635 / J-10-fl</strain>
    </source>
</reference>
<dbReference type="EMBL" id="CP000909">
    <property type="protein sequence ID" value="ABY36738.1"/>
    <property type="molecule type" value="Genomic_DNA"/>
</dbReference>
<evidence type="ECO:0008006" key="3">
    <source>
        <dbReference type="Google" id="ProtNLM"/>
    </source>
</evidence>
<organism evidence="1 2">
    <name type="scientific">Chloroflexus aurantiacus (strain ATCC 29366 / DSM 635 / J-10-fl)</name>
    <dbReference type="NCBI Taxonomy" id="324602"/>
    <lineage>
        <taxon>Bacteria</taxon>
        <taxon>Bacillati</taxon>
        <taxon>Chloroflexota</taxon>
        <taxon>Chloroflexia</taxon>
        <taxon>Chloroflexales</taxon>
        <taxon>Chloroflexineae</taxon>
        <taxon>Chloroflexaceae</taxon>
        <taxon>Chloroflexus</taxon>
    </lineage>
</organism>
<dbReference type="eggNOG" id="COG5483">
    <property type="taxonomic scope" value="Bacteria"/>
</dbReference>
<dbReference type="PANTHER" id="PTHR39337:SF1">
    <property type="entry name" value="BLR5642 PROTEIN"/>
    <property type="match status" value="1"/>
</dbReference>
<dbReference type="PATRIC" id="fig|324602.8.peg.4003"/>
<dbReference type="PANTHER" id="PTHR39337">
    <property type="entry name" value="BLR5642 PROTEIN"/>
    <property type="match status" value="1"/>
</dbReference>
<dbReference type="Proteomes" id="UP000002008">
    <property type="component" value="Chromosome"/>
</dbReference>
<sequence length="295" mass="34947">MLYRQKVLLALIDVFGGTIDRLYLQKMLFLLSQRQEKPIYEFVPYYYGGFSFTAQWDINALFRKGFLAVDKHTVTLVQKHPQLFDSVTERDMHFLHELCQQYRYKARNDLLRELYEQYPYYAQQSKILDEILDDEAKRRIKQCQDEESRIVLFTIGYEGRSLENYLNTLIRNGIKILVDVRNNPVSMKPGFSKSQLRTYCENLGIGYIHIPEVGIVSELRKNLKSQEDYEELFAAYRREILPTTVSFQQRILNILLCYHRIALTCFEAESQRCHRSHLADAISKLPEFSYEVVHL</sequence>
<dbReference type="EnsemblBacteria" id="ABY36738">
    <property type="protein sequence ID" value="ABY36738"/>
    <property type="gene ID" value="Caur_3554"/>
</dbReference>
<protein>
    <recommendedName>
        <fullName evidence="3">DUF488 domain-containing protein</fullName>
    </recommendedName>
</protein>
<keyword evidence="2" id="KW-1185">Reference proteome</keyword>
<gene>
    <name evidence="1" type="ordered locus">Caur_3554</name>
</gene>
<dbReference type="RefSeq" id="WP_012259391.1">
    <property type="nucleotide sequence ID" value="NC_010175.1"/>
</dbReference>
<dbReference type="AlphaFoldDB" id="A9WA56"/>
<dbReference type="InterPro" id="IPR007438">
    <property type="entry name" value="DUF488"/>
</dbReference>
<dbReference type="STRING" id="324602.Caur_3554"/>
<evidence type="ECO:0000313" key="2">
    <source>
        <dbReference type="Proteomes" id="UP000002008"/>
    </source>
</evidence>
<name>A9WA56_CHLAA</name>
<dbReference type="Pfam" id="PF04343">
    <property type="entry name" value="DUF488"/>
    <property type="match status" value="1"/>
</dbReference>
<dbReference type="SMR" id="A9WA56"/>
<evidence type="ECO:0000313" key="1">
    <source>
        <dbReference type="EMBL" id="ABY36738.1"/>
    </source>
</evidence>
<proteinExistence type="predicted"/>
<dbReference type="InParanoid" id="A9WA56"/>
<dbReference type="HOGENOM" id="CLU_962065_0_0_0"/>